<evidence type="ECO:0000259" key="2">
    <source>
        <dbReference type="Pfam" id="PF06985"/>
    </source>
</evidence>
<protein>
    <recommendedName>
        <fullName evidence="5">AAA+ ATPase domain-containing protein</fullName>
    </recommendedName>
</protein>
<dbReference type="Pfam" id="PF06985">
    <property type="entry name" value="HET"/>
    <property type="match status" value="1"/>
</dbReference>
<dbReference type="Gene3D" id="1.25.40.10">
    <property type="entry name" value="Tetratricopeptide repeat domain"/>
    <property type="match status" value="2"/>
</dbReference>
<dbReference type="Proteomes" id="UP000030651">
    <property type="component" value="Unassembled WGS sequence"/>
</dbReference>
<dbReference type="eggNOG" id="KOG1840">
    <property type="taxonomic scope" value="Eukaryota"/>
</dbReference>
<accession>W3WP05</accession>
<dbReference type="OrthoDB" id="626167at2759"/>
<evidence type="ECO:0000313" key="4">
    <source>
        <dbReference type="Proteomes" id="UP000030651"/>
    </source>
</evidence>
<name>W3WP05_PESFW</name>
<dbReference type="STRING" id="1229662.W3WP05"/>
<dbReference type="Pfam" id="PF13424">
    <property type="entry name" value="TPR_12"/>
    <property type="match status" value="2"/>
</dbReference>
<dbReference type="OMA" id="FEDEWRY"/>
<dbReference type="InterPro" id="IPR011990">
    <property type="entry name" value="TPR-like_helical_dom_sf"/>
</dbReference>
<feature type="domain" description="Heterokaryon incompatibility" evidence="2">
    <location>
        <begin position="25"/>
        <end position="116"/>
    </location>
</feature>
<evidence type="ECO:0000259" key="1">
    <source>
        <dbReference type="Pfam" id="PF00931"/>
    </source>
</evidence>
<dbReference type="AlphaFoldDB" id="W3WP05"/>
<dbReference type="InterPro" id="IPR010730">
    <property type="entry name" value="HET"/>
</dbReference>
<dbReference type="GeneID" id="19277597"/>
<dbReference type="Pfam" id="PF13374">
    <property type="entry name" value="TPR_10"/>
    <property type="match status" value="3"/>
</dbReference>
<dbReference type="Pfam" id="PF00931">
    <property type="entry name" value="NB-ARC"/>
    <property type="match status" value="1"/>
</dbReference>
<proteinExistence type="predicted"/>
<organism evidence="3 4">
    <name type="scientific">Pestalotiopsis fici (strain W106-1 / CGMCC3.15140)</name>
    <dbReference type="NCBI Taxonomy" id="1229662"/>
    <lineage>
        <taxon>Eukaryota</taxon>
        <taxon>Fungi</taxon>
        <taxon>Dikarya</taxon>
        <taxon>Ascomycota</taxon>
        <taxon>Pezizomycotina</taxon>
        <taxon>Sordariomycetes</taxon>
        <taxon>Xylariomycetidae</taxon>
        <taxon>Amphisphaeriales</taxon>
        <taxon>Sporocadaceae</taxon>
        <taxon>Pestalotiopsis</taxon>
    </lineage>
</organism>
<dbReference type="NCBIfam" id="NF040586">
    <property type="entry name" value="FxSxx_TPR"/>
    <property type="match status" value="1"/>
</dbReference>
<dbReference type="InParanoid" id="W3WP05"/>
<dbReference type="PANTHER" id="PTHR10622">
    <property type="entry name" value="HET DOMAIN-CONTAINING PROTEIN"/>
    <property type="match status" value="1"/>
</dbReference>
<reference evidence="4" key="1">
    <citation type="journal article" date="2015" name="BMC Genomics">
        <title>Genomic and transcriptomic analysis of the endophytic fungus Pestalotiopsis fici reveals its lifestyle and high potential for synthesis of natural products.</title>
        <authorList>
            <person name="Wang X."/>
            <person name="Zhang X."/>
            <person name="Liu L."/>
            <person name="Xiang M."/>
            <person name="Wang W."/>
            <person name="Sun X."/>
            <person name="Che Y."/>
            <person name="Guo L."/>
            <person name="Liu G."/>
            <person name="Guo L."/>
            <person name="Wang C."/>
            <person name="Yin W.B."/>
            <person name="Stadler M."/>
            <person name="Zhang X."/>
            <person name="Liu X."/>
        </authorList>
    </citation>
    <scope>NUCLEOTIDE SEQUENCE [LARGE SCALE GENOMIC DNA]</scope>
    <source>
        <strain evidence="4">W106-1 / CGMCC3.15140</strain>
    </source>
</reference>
<evidence type="ECO:0000313" key="3">
    <source>
        <dbReference type="EMBL" id="ETS75640.1"/>
    </source>
</evidence>
<sequence>MRLLKFSQDGTLAFTHDITNDIPPYAILSHTWGNDGDEVIFEDILSRTGKHKKGYEKIEFCGHQAAADGLHYFWVDTCCINKSNSTELNEAINSMFRWYQNSTKCYVYLADVSDSEDGHDNRFRTSRWLFRGWTLQELLAPASVEFFTCHGQLIGDKASLAQELQEITGIPNSVLRGDLVSKYSISQRLAWAEGRQTKREEDRAYSLFGLFGVYLPLIYGEGRREAFRRLMEEIQKRQGSASRESCGHRPAIAAQEPGWAVPFGRNRNFTGREIELAQLLEISPPSADRDDCQRTIIHGLGGTGKTQVALELAYRLRATHPDCSVFWVPALDVAGFENAYRAIAKELRLRQADDENVNIRLLVKDALSREISGPWLLIVDNADDLSLLFGEASLFDSLPFNRKGSILVTTRNYEVTVRLGVPKGHRLILGSLGDPYALTLLRQDLGEEQTSDSTSTMGLLRFLENLPLAIKQASAYMSKTRITTTKYLQYCQSGDSTFIRLLSTDFEDRGRYKNSKNPVITTWLISFEHVIREHPLAESYLRFFSLLSERTIPRSLLPDGGEGLDAEEAIGALKGYAIINEHMDSAFFDIHRLVRLAIRNWMRVKGQWHTCVYEVVQRLREVYPLPDHASRDFWTSHLPHVHSALSFRADFDDKLTLSELLFRTAESNQILGQYATAENLHREALETRQRLLGTDHVDTLMSMDRLACVLCTQGKLTEAHELHEAAVAKTQAVLGEDHAQTLETRNNLGITFQRLGQYKQAERMHRENLARMCAILGDKHPSTLWSMQNLAYCLRKSGEYEEAERLQRKTLEAMTELNSIKHPDSIQIMNDLSSTLSNRKRYSEAEGLLRTVIFLLEEVRGPDHPKTVKSRDNLASILNKMGRLTESEEIHRATLASSLATLGAEHVQTLKCMLKCMLKLGMNLHSQGKDEEAEKILHQAFELSTRRLGRNHPDTCMTAEQLCLVLQSRGRVGKSSRST</sequence>
<dbReference type="InterPro" id="IPR027417">
    <property type="entry name" value="P-loop_NTPase"/>
</dbReference>
<dbReference type="Gene3D" id="3.40.50.300">
    <property type="entry name" value="P-loop containing nucleotide triphosphate hydrolases"/>
    <property type="match status" value="1"/>
</dbReference>
<gene>
    <name evidence="3" type="ORF">PFICI_12584</name>
</gene>
<dbReference type="HOGENOM" id="CLU_000288_125_4_1"/>
<dbReference type="EMBL" id="KI912118">
    <property type="protein sequence ID" value="ETS75640.1"/>
    <property type="molecule type" value="Genomic_DNA"/>
</dbReference>
<feature type="domain" description="NB-ARC" evidence="1">
    <location>
        <begin position="290"/>
        <end position="443"/>
    </location>
</feature>
<dbReference type="GO" id="GO:0043531">
    <property type="term" value="F:ADP binding"/>
    <property type="evidence" value="ECO:0007669"/>
    <property type="project" value="InterPro"/>
</dbReference>
<dbReference type="RefSeq" id="XP_007839356.1">
    <property type="nucleotide sequence ID" value="XM_007841165.1"/>
</dbReference>
<dbReference type="SUPFAM" id="SSF52540">
    <property type="entry name" value="P-loop containing nucleoside triphosphate hydrolases"/>
    <property type="match status" value="1"/>
</dbReference>
<evidence type="ECO:0008006" key="5">
    <source>
        <dbReference type="Google" id="ProtNLM"/>
    </source>
</evidence>
<dbReference type="KEGG" id="pfy:PFICI_12584"/>
<dbReference type="InterPro" id="IPR002182">
    <property type="entry name" value="NB-ARC"/>
</dbReference>
<dbReference type="PANTHER" id="PTHR10622:SF11">
    <property type="entry name" value="HET-DOMAIN-CONTAINING PROTEIN"/>
    <property type="match status" value="1"/>
</dbReference>
<keyword evidence="4" id="KW-1185">Reference proteome</keyword>
<dbReference type="SUPFAM" id="SSF48452">
    <property type="entry name" value="TPR-like"/>
    <property type="match status" value="2"/>
</dbReference>